<feature type="binding site" evidence="1">
    <location>
        <position position="291"/>
    </location>
    <ligand>
        <name>an N-acyl-1,2-diacyl-sn-glycero-3-phosphoethanolamine</name>
        <dbReference type="ChEBI" id="CHEBI:62537"/>
    </ligand>
</feature>
<protein>
    <recommendedName>
        <fullName evidence="3">Metallo-beta-lactamase domain-containing protein</fullName>
    </recommendedName>
</protein>
<reference evidence="4 5" key="1">
    <citation type="journal article" date="2024" name="Nat. Commun.">
        <title>Phylogenomics reveals the evolutionary origins of lichenization in chlorophyte algae.</title>
        <authorList>
            <person name="Puginier C."/>
            <person name="Libourel C."/>
            <person name="Otte J."/>
            <person name="Skaloud P."/>
            <person name="Haon M."/>
            <person name="Grisel S."/>
            <person name="Petersen M."/>
            <person name="Berrin J.G."/>
            <person name="Delaux P.M."/>
            <person name="Dal Grande F."/>
            <person name="Keller J."/>
        </authorList>
    </citation>
    <scope>NUCLEOTIDE SEQUENCE [LARGE SCALE GENOMIC DNA]</scope>
    <source>
        <strain evidence="4 5">SAG 2523</strain>
    </source>
</reference>
<proteinExistence type="predicted"/>
<dbReference type="Pfam" id="PF12706">
    <property type="entry name" value="Lactamase_B_2"/>
    <property type="match status" value="1"/>
</dbReference>
<dbReference type="InterPro" id="IPR024884">
    <property type="entry name" value="NAPE-PLD"/>
</dbReference>
<gene>
    <name evidence="4" type="ORF">WJX84_010607</name>
</gene>
<sequence length="362" mass="40668">MISEPPSVAAPTAGTSIGQKPSHHTEDNRFTNPWPTWQEKSLMQVLKWRYNAPKRPSMGWLASNKQPTPAELREAFPVKPLDTDVFAHADAPGVRAAWIGHATCLLQMAGLTFLTDPHFSERASPFSWLGPKRIVDPAIKLTDPSLPKIDFILISHNHYDHLDTTSVKQLHKRFGQSLAWYVPLKLGPWFHALGIKNVTELDWWQEVQHPGTQVSITMTPAQHWSSRSLTDRRQTLWGGYCVQSPHHSIWFAGDTAYCPVFQEIGRLFAPIDLALIPIGAYEPTWFMGPQHCDTAEAVKIHQEVGAQRSIAIHHGTFSLTDEALDEPRTFLPRLAEEAGLKANEFQALQHGACLQIRPQQSV</sequence>
<feature type="domain" description="Metallo-beta-lactamase" evidence="3">
    <location>
        <begin position="113"/>
        <end position="314"/>
    </location>
</feature>
<dbReference type="GO" id="GO:0008270">
    <property type="term" value="F:zinc ion binding"/>
    <property type="evidence" value="ECO:0007669"/>
    <property type="project" value="InterPro"/>
</dbReference>
<evidence type="ECO:0000313" key="5">
    <source>
        <dbReference type="Proteomes" id="UP001485043"/>
    </source>
</evidence>
<organism evidence="4 5">
    <name type="scientific">Apatococcus fuscideae</name>
    <dbReference type="NCBI Taxonomy" id="2026836"/>
    <lineage>
        <taxon>Eukaryota</taxon>
        <taxon>Viridiplantae</taxon>
        <taxon>Chlorophyta</taxon>
        <taxon>core chlorophytes</taxon>
        <taxon>Trebouxiophyceae</taxon>
        <taxon>Chlorellales</taxon>
        <taxon>Chlorellaceae</taxon>
        <taxon>Apatococcus</taxon>
    </lineage>
</organism>
<dbReference type="GO" id="GO:0005737">
    <property type="term" value="C:cytoplasm"/>
    <property type="evidence" value="ECO:0007669"/>
    <property type="project" value="TreeGrafter"/>
</dbReference>
<evidence type="ECO:0000256" key="1">
    <source>
        <dbReference type="PIRSR" id="PIRSR038896-50"/>
    </source>
</evidence>
<dbReference type="PIRSF" id="PIRSF038896">
    <property type="entry name" value="NAPE-PLD"/>
    <property type="match status" value="1"/>
</dbReference>
<dbReference type="InterPro" id="IPR036866">
    <property type="entry name" value="RibonucZ/Hydroxyglut_hydro"/>
</dbReference>
<dbReference type="PANTHER" id="PTHR15032:SF4">
    <property type="entry name" value="N-ACYL-PHOSPHATIDYLETHANOLAMINE-HYDROLYZING PHOSPHOLIPASE D"/>
    <property type="match status" value="1"/>
</dbReference>
<dbReference type="Gene3D" id="3.60.15.10">
    <property type="entry name" value="Ribonuclease Z/Hydroxyacylglutathione hydrolase-like"/>
    <property type="match status" value="1"/>
</dbReference>
<dbReference type="InterPro" id="IPR001279">
    <property type="entry name" value="Metallo-B-lactamas"/>
</dbReference>
<dbReference type="PANTHER" id="PTHR15032">
    <property type="entry name" value="N-ACYL-PHOSPHATIDYLETHANOLAMINE-HYDROLYZING PHOSPHOLIPASE D"/>
    <property type="match status" value="1"/>
</dbReference>
<name>A0AAW1TIA5_9CHLO</name>
<keyword evidence="5" id="KW-1185">Reference proteome</keyword>
<feature type="binding site" evidence="1">
    <location>
        <position position="159"/>
    </location>
    <ligand>
        <name>an N-acyl-1,2-diacyl-sn-glycero-3-phosphoethanolamine</name>
        <dbReference type="ChEBI" id="CHEBI:62537"/>
    </ligand>
</feature>
<dbReference type="SUPFAM" id="SSF56281">
    <property type="entry name" value="Metallo-hydrolase/oxidoreductase"/>
    <property type="match status" value="1"/>
</dbReference>
<evidence type="ECO:0000313" key="4">
    <source>
        <dbReference type="EMBL" id="KAK9868341.1"/>
    </source>
</evidence>
<dbReference type="AlphaFoldDB" id="A0AAW1TIA5"/>
<evidence type="ECO:0000259" key="3">
    <source>
        <dbReference type="Pfam" id="PF12706"/>
    </source>
</evidence>
<comment type="caution">
    <text evidence="4">The sequence shown here is derived from an EMBL/GenBank/DDBJ whole genome shotgun (WGS) entry which is preliminary data.</text>
</comment>
<accession>A0AAW1TIA5</accession>
<evidence type="ECO:0000256" key="2">
    <source>
        <dbReference type="SAM" id="MobiDB-lite"/>
    </source>
</evidence>
<dbReference type="Proteomes" id="UP001485043">
    <property type="component" value="Unassembled WGS sequence"/>
</dbReference>
<dbReference type="EMBL" id="JALJOV010000034">
    <property type="protein sequence ID" value="KAK9868341.1"/>
    <property type="molecule type" value="Genomic_DNA"/>
</dbReference>
<dbReference type="GO" id="GO:0070290">
    <property type="term" value="F:N-acylphosphatidylethanolamine-specific phospholipase D activity"/>
    <property type="evidence" value="ECO:0007669"/>
    <property type="project" value="InterPro"/>
</dbReference>
<feature type="region of interest" description="Disordered" evidence="2">
    <location>
        <begin position="1"/>
        <end position="34"/>
    </location>
</feature>